<dbReference type="GO" id="GO:0016509">
    <property type="term" value="F:long-chain (3S)-3-hydroxyacyl-CoA dehydrogenase (NAD+) activity"/>
    <property type="evidence" value="ECO:0007669"/>
    <property type="project" value="TreeGrafter"/>
</dbReference>
<accession>A0A820MY16</accession>
<dbReference type="InterPro" id="IPR050136">
    <property type="entry name" value="FA_oxidation_alpha_subunit"/>
</dbReference>
<dbReference type="InterPro" id="IPR001753">
    <property type="entry name" value="Enoyl-CoA_hydra/iso"/>
</dbReference>
<sequence length="104" mass="11207">MNDKRTGFGVPEIKLGLLPGAGGTQRLAQRLSLPDALDLVLTGKEVKAKKAKSMGLVDAIVEPIGPGLQTAEEKNIDYLRQVAVQKAKELTLRKHTPKQPGLLQ</sequence>
<dbReference type="GO" id="GO:0006635">
    <property type="term" value="P:fatty acid beta-oxidation"/>
    <property type="evidence" value="ECO:0007669"/>
    <property type="project" value="TreeGrafter"/>
</dbReference>
<dbReference type="PANTHER" id="PTHR43612:SF3">
    <property type="entry name" value="TRIFUNCTIONAL ENZYME SUBUNIT ALPHA, MITOCHONDRIAL"/>
    <property type="match status" value="1"/>
</dbReference>
<feature type="non-terminal residue" evidence="1">
    <location>
        <position position="1"/>
    </location>
</feature>
<dbReference type="GO" id="GO:0004300">
    <property type="term" value="F:enoyl-CoA hydratase activity"/>
    <property type="evidence" value="ECO:0007669"/>
    <property type="project" value="TreeGrafter"/>
</dbReference>
<dbReference type="EMBL" id="CAJOBB010021732">
    <property type="protein sequence ID" value="CAF4378866.1"/>
    <property type="molecule type" value="Genomic_DNA"/>
</dbReference>
<organism evidence="1 2">
    <name type="scientific">Adineta steineri</name>
    <dbReference type="NCBI Taxonomy" id="433720"/>
    <lineage>
        <taxon>Eukaryota</taxon>
        <taxon>Metazoa</taxon>
        <taxon>Spiralia</taxon>
        <taxon>Gnathifera</taxon>
        <taxon>Rotifera</taxon>
        <taxon>Eurotatoria</taxon>
        <taxon>Bdelloidea</taxon>
        <taxon>Adinetida</taxon>
        <taxon>Adinetidae</taxon>
        <taxon>Adineta</taxon>
    </lineage>
</organism>
<protein>
    <submittedName>
        <fullName evidence="1">Uncharacterized protein</fullName>
    </submittedName>
</protein>
<proteinExistence type="predicted"/>
<dbReference type="Proteomes" id="UP000663868">
    <property type="component" value="Unassembled WGS sequence"/>
</dbReference>
<reference evidence="1" key="1">
    <citation type="submission" date="2021-02" db="EMBL/GenBank/DDBJ databases">
        <authorList>
            <person name="Nowell W R."/>
        </authorList>
    </citation>
    <scope>NUCLEOTIDE SEQUENCE</scope>
</reference>
<dbReference type="Pfam" id="PF00378">
    <property type="entry name" value="ECH_1"/>
    <property type="match status" value="1"/>
</dbReference>
<evidence type="ECO:0000313" key="1">
    <source>
        <dbReference type="EMBL" id="CAF4378866.1"/>
    </source>
</evidence>
<dbReference type="PANTHER" id="PTHR43612">
    <property type="entry name" value="TRIFUNCTIONAL ENZYME SUBUNIT ALPHA"/>
    <property type="match status" value="1"/>
</dbReference>
<gene>
    <name evidence="1" type="ORF">KXQ929_LOCUS49791</name>
</gene>
<dbReference type="Gene3D" id="3.90.226.10">
    <property type="entry name" value="2-enoyl-CoA Hydratase, Chain A, domain 1"/>
    <property type="match status" value="1"/>
</dbReference>
<evidence type="ECO:0000313" key="2">
    <source>
        <dbReference type="Proteomes" id="UP000663868"/>
    </source>
</evidence>
<comment type="caution">
    <text evidence="1">The sequence shown here is derived from an EMBL/GenBank/DDBJ whole genome shotgun (WGS) entry which is preliminary data.</text>
</comment>
<dbReference type="AlphaFoldDB" id="A0A820MY16"/>
<dbReference type="InterPro" id="IPR029045">
    <property type="entry name" value="ClpP/crotonase-like_dom_sf"/>
</dbReference>
<dbReference type="GO" id="GO:0016507">
    <property type="term" value="C:mitochondrial fatty acid beta-oxidation multienzyme complex"/>
    <property type="evidence" value="ECO:0007669"/>
    <property type="project" value="TreeGrafter"/>
</dbReference>
<name>A0A820MY16_9BILA</name>
<dbReference type="CDD" id="cd06558">
    <property type="entry name" value="crotonase-like"/>
    <property type="match status" value="1"/>
</dbReference>
<dbReference type="SUPFAM" id="SSF52096">
    <property type="entry name" value="ClpP/crotonase"/>
    <property type="match status" value="1"/>
</dbReference>